<keyword evidence="1 2" id="KW-0807">Transducer</keyword>
<evidence type="ECO:0000313" key="5">
    <source>
        <dbReference type="EMBL" id="ADU66389.1"/>
    </source>
</evidence>
<dbReference type="PANTHER" id="PTHR32089">
    <property type="entry name" value="METHYL-ACCEPTING CHEMOTAXIS PROTEIN MCPB"/>
    <property type="match status" value="1"/>
</dbReference>
<feature type="domain" description="Methyl-accepting transducer" evidence="4">
    <location>
        <begin position="134"/>
        <end position="363"/>
    </location>
</feature>
<feature type="transmembrane region" description="Helical" evidence="3">
    <location>
        <begin position="20"/>
        <end position="41"/>
    </location>
</feature>
<accession>E6W0P4</accession>
<protein>
    <submittedName>
        <fullName evidence="5">Chemotaxis sensory transducer</fullName>
    </submittedName>
</protein>
<dbReference type="RefSeq" id="WP_013506269.1">
    <property type="nucleotide sequence ID" value="NC_014836.1"/>
</dbReference>
<dbReference type="eggNOG" id="COG0840">
    <property type="taxonomic scope" value="Bacteria"/>
</dbReference>
<dbReference type="Gene3D" id="1.10.287.950">
    <property type="entry name" value="Methyl-accepting chemotaxis protein"/>
    <property type="match status" value="1"/>
</dbReference>
<dbReference type="AlphaFoldDB" id="E6W0P4"/>
<evidence type="ECO:0000256" key="2">
    <source>
        <dbReference type="PROSITE-ProRule" id="PRU00284"/>
    </source>
</evidence>
<dbReference type="KEGG" id="din:Selin_1659"/>
<sequence length="591" mass="64381">MLVSKILMTLKTSSRSAGQVIPFAVSLMGGIVLLPLSGFFYASNVTLGVVLFLVGALILVGGVVSLWLLRVDYPFSILQNTVRPIIEDGDMKSPWPESPSPYWSYVWGSLNTMYSKLREILTHINEHSAVSAIAAACLAKSANDAVAANEENARESAAIAAATEEMSSTVASVSRSISDLQQQTSAASELANTADAHAVNIVKIMRNISSIIAESSHVLAELSESAEKIEDVIVIINDIADQTNLLALNAAIEAARAGDHGRGFAVVADEVRKLAEKTTDATSGISESLKTIRRDSIVAAESTAKSSDSMDEGIGAIEEISQIIHRIKEFNNQISENTLSIASAAEQQTVTVQDITERLEVIAHKVEDMKTASLEFSNQAQSLSLSNEALSSFTTSFDTGDFSSRIREKLRSAAAEAEREMETMLSQGVLTHQELFSTDYKKIPGIEPPKYEAPFTGKLENLFSLVQRTFFDERQMAYFIFENRDGLNVVHNDKFNQPMTGNPDVDVTRNRSKRRFFTTEMEQKCARNDQGILQQTYVRDTGEILTDVSFPVFIGGKHWGVVRCGYGNDVRGGSASCPVLPSASKQLKPVS</sequence>
<dbReference type="GO" id="GO:0007165">
    <property type="term" value="P:signal transduction"/>
    <property type="evidence" value="ECO:0007669"/>
    <property type="project" value="UniProtKB-KW"/>
</dbReference>
<dbReference type="SMART" id="SM00283">
    <property type="entry name" value="MA"/>
    <property type="match status" value="1"/>
</dbReference>
<evidence type="ECO:0000256" key="3">
    <source>
        <dbReference type="SAM" id="Phobius"/>
    </source>
</evidence>
<keyword evidence="3" id="KW-1133">Transmembrane helix</keyword>
<dbReference type="InterPro" id="IPR004089">
    <property type="entry name" value="MCPsignal_dom"/>
</dbReference>
<evidence type="ECO:0000259" key="4">
    <source>
        <dbReference type="PROSITE" id="PS50111"/>
    </source>
</evidence>
<dbReference type="Proteomes" id="UP000002572">
    <property type="component" value="Chromosome"/>
</dbReference>
<evidence type="ECO:0000256" key="1">
    <source>
        <dbReference type="ARBA" id="ARBA00023224"/>
    </source>
</evidence>
<keyword evidence="3" id="KW-0812">Transmembrane</keyword>
<dbReference type="OrthoDB" id="2489132at2"/>
<dbReference type="HOGENOM" id="CLU_000445_107_32_0"/>
<dbReference type="InParanoid" id="E6W0P4"/>
<evidence type="ECO:0000313" key="6">
    <source>
        <dbReference type="Proteomes" id="UP000002572"/>
    </source>
</evidence>
<keyword evidence="6" id="KW-1185">Reference proteome</keyword>
<dbReference type="STRING" id="653733.Selin_1659"/>
<gene>
    <name evidence="5" type="ordered locus">Selin_1659</name>
</gene>
<dbReference type="GO" id="GO:0016020">
    <property type="term" value="C:membrane"/>
    <property type="evidence" value="ECO:0007669"/>
    <property type="project" value="InterPro"/>
</dbReference>
<dbReference type="PROSITE" id="PS50111">
    <property type="entry name" value="CHEMOTAXIS_TRANSDUC_2"/>
    <property type="match status" value="1"/>
</dbReference>
<keyword evidence="3" id="KW-0472">Membrane</keyword>
<proteinExistence type="predicted"/>
<dbReference type="PANTHER" id="PTHR32089:SF112">
    <property type="entry name" value="LYSOZYME-LIKE PROTEIN-RELATED"/>
    <property type="match status" value="1"/>
</dbReference>
<reference evidence="5 6" key="1">
    <citation type="submission" date="2010-12" db="EMBL/GenBank/DDBJ databases">
        <title>Complete sequence of Desulfurispirillum indicum S5.</title>
        <authorList>
            <consortium name="US DOE Joint Genome Institute"/>
            <person name="Lucas S."/>
            <person name="Copeland A."/>
            <person name="Lapidus A."/>
            <person name="Cheng J.-F."/>
            <person name="Goodwin L."/>
            <person name="Pitluck S."/>
            <person name="Chertkov O."/>
            <person name="Held B."/>
            <person name="Detter J.C."/>
            <person name="Han C."/>
            <person name="Tapia R."/>
            <person name="Land M."/>
            <person name="Hauser L."/>
            <person name="Kyrpides N."/>
            <person name="Ivanova N."/>
            <person name="Mikhailova N."/>
            <person name="Haggblom M."/>
            <person name="Rauschenbach I."/>
            <person name="Bini E."/>
            <person name="Woyke T."/>
        </authorList>
    </citation>
    <scope>NUCLEOTIDE SEQUENCE [LARGE SCALE GENOMIC DNA]</scope>
    <source>
        <strain evidence="6">ATCC BAA-1389 / DSM 22839 / S5</strain>
    </source>
</reference>
<organism evidence="5 6">
    <name type="scientific">Desulfurispirillum indicum (strain ATCC BAA-1389 / DSM 22839 / S5)</name>
    <dbReference type="NCBI Taxonomy" id="653733"/>
    <lineage>
        <taxon>Bacteria</taxon>
        <taxon>Pseudomonadati</taxon>
        <taxon>Chrysiogenota</taxon>
        <taxon>Chrysiogenia</taxon>
        <taxon>Chrysiogenales</taxon>
        <taxon>Chrysiogenaceae</taxon>
        <taxon>Desulfurispirillum</taxon>
    </lineage>
</organism>
<feature type="transmembrane region" description="Helical" evidence="3">
    <location>
        <begin position="47"/>
        <end position="69"/>
    </location>
</feature>
<name>E6W0P4_DESIS</name>
<dbReference type="SUPFAM" id="SSF58104">
    <property type="entry name" value="Methyl-accepting chemotaxis protein (MCP) signaling domain"/>
    <property type="match status" value="1"/>
</dbReference>
<dbReference type="EMBL" id="CP002432">
    <property type="protein sequence ID" value="ADU66389.1"/>
    <property type="molecule type" value="Genomic_DNA"/>
</dbReference>
<dbReference type="Pfam" id="PF00015">
    <property type="entry name" value="MCPsignal"/>
    <property type="match status" value="1"/>
</dbReference>
<dbReference type="CDD" id="cd11386">
    <property type="entry name" value="MCP_signal"/>
    <property type="match status" value="1"/>
</dbReference>